<accession>A0ABU0YWF7</accession>
<organism evidence="1 2">
    <name type="scientific">Dongia sedimenti</name>
    <dbReference type="NCBI Taxonomy" id="3064282"/>
    <lineage>
        <taxon>Bacteria</taxon>
        <taxon>Pseudomonadati</taxon>
        <taxon>Pseudomonadota</taxon>
        <taxon>Alphaproteobacteria</taxon>
        <taxon>Rhodospirillales</taxon>
        <taxon>Dongiaceae</taxon>
        <taxon>Dongia</taxon>
    </lineage>
</organism>
<dbReference type="InterPro" id="IPR036866">
    <property type="entry name" value="RibonucZ/Hydroxyglut_hydro"/>
</dbReference>
<dbReference type="SUPFAM" id="SSF56281">
    <property type="entry name" value="Metallo-hydrolase/oxidoreductase"/>
    <property type="match status" value="1"/>
</dbReference>
<sequence length="428" mass="48141">MFKPRSKDEILQQRFFIGFQDAFVGPPQSSRKFVNLDSVAVNDFDKLDELSYKDLHSFVVEYRGRSEVFTPENEWYRFELASVTSRSNARIIPLLPDGYGEPLAVYLSGAERLPPLQSASAKGNPHRQPSQRFDLGGITRGMRLSSLSGHGRLALAQQENIQPIKTTVVVHDVGQASCVSILQRPPSGELTAYLKVTLNGRSYVDFEKVMLDCGLPLYFNWERDRRRKYGIAAQPVDGTLIVLSHWDMDHYELGRRNLDRSNMWLAPTQVVGPTSWRIANHLSEQERIAFVEPNFELHLDTISLWRGPVSAKLNDSGILVAVAGASVGDNGRMETRRFLYPADCPLSCMDLAQAPALGSGEEIHLVVSHHGSEPWNHRLTGHPGNAVISSGWRNYYKHPDPQAVRTYQAARFTVSDTRLMQKDISIEL</sequence>
<reference evidence="2" key="1">
    <citation type="submission" date="2023-08" db="EMBL/GenBank/DDBJ databases">
        <title>Rhodospirillaceae gen. nov., a novel taxon isolated from the Yangtze River Yuezi River estuary sludge.</title>
        <authorList>
            <person name="Ruan L."/>
        </authorList>
    </citation>
    <scope>NUCLEOTIDE SEQUENCE [LARGE SCALE GENOMIC DNA]</scope>
    <source>
        <strain evidence="2">R-7</strain>
    </source>
</reference>
<proteinExistence type="predicted"/>
<dbReference type="Gene3D" id="3.60.15.10">
    <property type="entry name" value="Ribonuclease Z/Hydroxyacylglutathione hydrolase-like"/>
    <property type="match status" value="1"/>
</dbReference>
<evidence type="ECO:0000313" key="2">
    <source>
        <dbReference type="Proteomes" id="UP001230156"/>
    </source>
</evidence>
<dbReference type="EMBL" id="JAUYVI010000013">
    <property type="protein sequence ID" value="MDQ7251547.1"/>
    <property type="molecule type" value="Genomic_DNA"/>
</dbReference>
<comment type="caution">
    <text evidence="1">The sequence shown here is derived from an EMBL/GenBank/DDBJ whole genome shotgun (WGS) entry which is preliminary data.</text>
</comment>
<keyword evidence="2" id="KW-1185">Reference proteome</keyword>
<dbReference type="Proteomes" id="UP001230156">
    <property type="component" value="Unassembled WGS sequence"/>
</dbReference>
<protein>
    <submittedName>
        <fullName evidence="1">Uncharacterized protein</fullName>
    </submittedName>
</protein>
<name>A0ABU0YWF7_9PROT</name>
<evidence type="ECO:0000313" key="1">
    <source>
        <dbReference type="EMBL" id="MDQ7251547.1"/>
    </source>
</evidence>
<dbReference type="RefSeq" id="WP_379962019.1">
    <property type="nucleotide sequence ID" value="NZ_JAUYVI010000013.1"/>
</dbReference>
<gene>
    <name evidence="1" type="ORF">Q8A70_27925</name>
</gene>